<proteinExistence type="predicted"/>
<evidence type="ECO:0000256" key="1">
    <source>
        <dbReference type="SAM" id="MobiDB-lite"/>
    </source>
</evidence>
<feature type="region of interest" description="Disordered" evidence="1">
    <location>
        <begin position="129"/>
        <end position="153"/>
    </location>
</feature>
<accession>A0A4Y8ZT81</accession>
<sequence>MLAWRQLRGAARAVGAACAAVLLSTSANAAPPSKPLPTKQQLKACPAFKDIDFRKIYADYDSGRTEWRQQLEARHAATRGPYGPFQPPADAALTLRIWAGGSETQEVRTDTSSVVWKGADGAWRVDRVDHATTRPPPPPPPPPAGWDGKTPYFQRSPDEEARLVRDHIVGILDPQRAAGIEQTLRDPCFLLQPDSMPFVVPVKKGREPLSPCWGIIGGTLEMRWADGRRRDVTELCGNFYARGIINAVMYARPLAEDAQTTAACDPLRSAAAAALSPQQRRELAFCEAGVAGDLARNGLDEAARERLAADALALDPRALTARYDFLSEWAAGALSSSLRASGGVGAAARARTGGD</sequence>
<feature type="chain" id="PRO_5021458872" description="DUF1311 domain-containing protein" evidence="2">
    <location>
        <begin position="30"/>
        <end position="355"/>
    </location>
</feature>
<keyword evidence="4" id="KW-1185">Reference proteome</keyword>
<organism evidence="3 4">
    <name type="scientific">Sphingomonas parva</name>
    <dbReference type="NCBI Taxonomy" id="2555898"/>
    <lineage>
        <taxon>Bacteria</taxon>
        <taxon>Pseudomonadati</taxon>
        <taxon>Pseudomonadota</taxon>
        <taxon>Alphaproteobacteria</taxon>
        <taxon>Sphingomonadales</taxon>
        <taxon>Sphingomonadaceae</taxon>
        <taxon>Sphingomonas</taxon>
    </lineage>
</organism>
<gene>
    <name evidence="3" type="ORF">E2493_05075</name>
</gene>
<dbReference type="Proteomes" id="UP000298213">
    <property type="component" value="Unassembled WGS sequence"/>
</dbReference>
<feature type="signal peptide" evidence="2">
    <location>
        <begin position="1"/>
        <end position="29"/>
    </location>
</feature>
<reference evidence="3 4" key="1">
    <citation type="submission" date="2019-03" db="EMBL/GenBank/DDBJ databases">
        <title>Genome sequence of Sphingomonas sp. 17J27-24.</title>
        <authorList>
            <person name="Kim M."/>
            <person name="Maeng S."/>
            <person name="Sathiyaraj S."/>
        </authorList>
    </citation>
    <scope>NUCLEOTIDE SEQUENCE [LARGE SCALE GENOMIC DNA]</scope>
    <source>
        <strain evidence="3 4">17J27-24</strain>
    </source>
</reference>
<evidence type="ECO:0000313" key="4">
    <source>
        <dbReference type="Proteomes" id="UP000298213"/>
    </source>
</evidence>
<evidence type="ECO:0000256" key="2">
    <source>
        <dbReference type="SAM" id="SignalP"/>
    </source>
</evidence>
<protein>
    <recommendedName>
        <fullName evidence="5">DUF1311 domain-containing protein</fullName>
    </recommendedName>
</protein>
<name>A0A4Y8ZT81_9SPHN</name>
<dbReference type="EMBL" id="SPDV01000008">
    <property type="protein sequence ID" value="TFI59221.1"/>
    <property type="molecule type" value="Genomic_DNA"/>
</dbReference>
<evidence type="ECO:0000313" key="3">
    <source>
        <dbReference type="EMBL" id="TFI59221.1"/>
    </source>
</evidence>
<comment type="caution">
    <text evidence="3">The sequence shown here is derived from an EMBL/GenBank/DDBJ whole genome shotgun (WGS) entry which is preliminary data.</text>
</comment>
<dbReference type="RefSeq" id="WP_135084396.1">
    <property type="nucleotide sequence ID" value="NZ_SPDV01000008.1"/>
</dbReference>
<feature type="compositionally biased region" description="Pro residues" evidence="1">
    <location>
        <begin position="134"/>
        <end position="144"/>
    </location>
</feature>
<dbReference type="AlphaFoldDB" id="A0A4Y8ZT81"/>
<evidence type="ECO:0008006" key="5">
    <source>
        <dbReference type="Google" id="ProtNLM"/>
    </source>
</evidence>
<keyword evidence="2" id="KW-0732">Signal</keyword>